<dbReference type="Proteomes" id="UP001218246">
    <property type="component" value="Unassembled WGS sequence"/>
</dbReference>
<dbReference type="PANTHER" id="PTHR30501">
    <property type="entry name" value="UPF0597 PROTEIN YHAM"/>
    <property type="match status" value="1"/>
</dbReference>
<gene>
    <name evidence="2" type="ORF">P6P90_14290</name>
</gene>
<name>A0ABT6H700_9BACI</name>
<keyword evidence="2" id="KW-0456">Lyase</keyword>
<dbReference type="EC" id="4.3.1.17" evidence="2"/>
<organism evidence="2 3">
    <name type="scientific">Ectobacillus antri</name>
    <dbReference type="NCBI Taxonomy" id="2486280"/>
    <lineage>
        <taxon>Bacteria</taxon>
        <taxon>Bacillati</taxon>
        <taxon>Bacillota</taxon>
        <taxon>Bacilli</taxon>
        <taxon>Bacillales</taxon>
        <taxon>Bacillaceae</taxon>
        <taxon>Ectobacillus</taxon>
    </lineage>
</organism>
<evidence type="ECO:0000259" key="1">
    <source>
        <dbReference type="Pfam" id="PF03313"/>
    </source>
</evidence>
<keyword evidence="3" id="KW-1185">Reference proteome</keyword>
<sequence>MRASIQNTIGNVSGMICDGAKAGCAMKVSTCANVAVQSALMAINQQRIQSTDGFIQ</sequence>
<evidence type="ECO:0000313" key="2">
    <source>
        <dbReference type="EMBL" id="MDG5755115.1"/>
    </source>
</evidence>
<accession>A0ABT6H700</accession>
<feature type="domain" description="Serine dehydratase-like alpha subunit" evidence="1">
    <location>
        <begin position="3"/>
        <end position="54"/>
    </location>
</feature>
<evidence type="ECO:0000313" key="3">
    <source>
        <dbReference type="Proteomes" id="UP001218246"/>
    </source>
</evidence>
<dbReference type="GO" id="GO:0003941">
    <property type="term" value="F:L-serine ammonia-lyase activity"/>
    <property type="evidence" value="ECO:0007669"/>
    <property type="project" value="UniProtKB-EC"/>
</dbReference>
<dbReference type="PANTHER" id="PTHR30501:SF2">
    <property type="entry name" value="UPF0597 PROTEIN YHAM"/>
    <property type="match status" value="1"/>
</dbReference>
<proteinExistence type="predicted"/>
<comment type="caution">
    <text evidence="2">The sequence shown here is derived from an EMBL/GenBank/DDBJ whole genome shotgun (WGS) entry which is preliminary data.</text>
</comment>
<reference evidence="2 3" key="1">
    <citation type="submission" date="2023-04" db="EMBL/GenBank/DDBJ databases">
        <title>Ectobacillus antri isolated from activated sludge.</title>
        <authorList>
            <person name="Yan P."/>
            <person name="Liu X."/>
        </authorList>
    </citation>
    <scope>NUCLEOTIDE SEQUENCE [LARGE SCALE GENOMIC DNA]</scope>
    <source>
        <strain evidence="2 3">C18H</strain>
    </source>
</reference>
<dbReference type="Pfam" id="PF03313">
    <property type="entry name" value="SDH_alpha"/>
    <property type="match status" value="1"/>
</dbReference>
<dbReference type="InterPro" id="IPR021144">
    <property type="entry name" value="UPF0597"/>
</dbReference>
<dbReference type="InterPro" id="IPR005130">
    <property type="entry name" value="Ser_deHydtase-like_asu"/>
</dbReference>
<protein>
    <submittedName>
        <fullName evidence="2">L-serine ammonia-lyase, iron-sulfur-dependent, subunit alpha</fullName>
        <ecNumber evidence="2">4.3.1.17</ecNumber>
    </submittedName>
</protein>
<dbReference type="EMBL" id="JARULN010000019">
    <property type="protein sequence ID" value="MDG5755115.1"/>
    <property type="molecule type" value="Genomic_DNA"/>
</dbReference>